<evidence type="ECO:0000313" key="9">
    <source>
        <dbReference type="Proteomes" id="UP000034164"/>
    </source>
</evidence>
<dbReference type="EMBL" id="LCZI01000926">
    <property type="protein sequence ID" value="KKZ63750.1"/>
    <property type="molecule type" value="Genomic_DNA"/>
</dbReference>
<gene>
    <name evidence="8" type="ORF">EMCG_01939</name>
</gene>
<feature type="region of interest" description="Disordered" evidence="7">
    <location>
        <begin position="1"/>
        <end position="33"/>
    </location>
</feature>
<feature type="coiled-coil region" evidence="6">
    <location>
        <begin position="160"/>
        <end position="194"/>
    </location>
</feature>
<evidence type="ECO:0000256" key="1">
    <source>
        <dbReference type="ARBA" id="ARBA00004123"/>
    </source>
</evidence>
<dbReference type="OrthoDB" id="10254221at2759"/>
<evidence type="ECO:0000256" key="3">
    <source>
        <dbReference type="ARBA" id="ARBA00023015"/>
    </source>
</evidence>
<organism evidence="8 9">
    <name type="scientific">[Emmonsia] crescens</name>
    <dbReference type="NCBI Taxonomy" id="73230"/>
    <lineage>
        <taxon>Eukaryota</taxon>
        <taxon>Fungi</taxon>
        <taxon>Dikarya</taxon>
        <taxon>Ascomycota</taxon>
        <taxon>Pezizomycotina</taxon>
        <taxon>Eurotiomycetes</taxon>
        <taxon>Eurotiomycetidae</taxon>
        <taxon>Onygenales</taxon>
        <taxon>Ajellomycetaceae</taxon>
        <taxon>Emergomyces</taxon>
    </lineage>
</organism>
<comment type="subcellular location">
    <subcellularLocation>
        <location evidence="1">Nucleus</location>
    </subcellularLocation>
</comment>
<evidence type="ECO:0000256" key="6">
    <source>
        <dbReference type="SAM" id="Coils"/>
    </source>
</evidence>
<dbReference type="GO" id="GO:0016592">
    <property type="term" value="C:mediator complex"/>
    <property type="evidence" value="ECO:0007669"/>
    <property type="project" value="InterPro"/>
</dbReference>
<dbReference type="InterPro" id="IPR021627">
    <property type="entry name" value="Mediator_Med27"/>
</dbReference>
<evidence type="ECO:0000256" key="7">
    <source>
        <dbReference type="SAM" id="MobiDB-lite"/>
    </source>
</evidence>
<evidence type="ECO:0000313" key="8">
    <source>
        <dbReference type="EMBL" id="KKZ63750.1"/>
    </source>
</evidence>
<dbReference type="VEuPathDB" id="FungiDB:EMCG_01939"/>
<evidence type="ECO:0000256" key="4">
    <source>
        <dbReference type="ARBA" id="ARBA00023163"/>
    </source>
</evidence>
<evidence type="ECO:0000256" key="2">
    <source>
        <dbReference type="ARBA" id="ARBA00008048"/>
    </source>
</evidence>
<evidence type="ECO:0000256" key="5">
    <source>
        <dbReference type="ARBA" id="ARBA00023242"/>
    </source>
</evidence>
<dbReference type="Pfam" id="PF11571">
    <property type="entry name" value="Med27"/>
    <property type="match status" value="1"/>
</dbReference>
<protein>
    <submittedName>
        <fullName evidence="8">Uncharacterized protein</fullName>
    </submittedName>
</protein>
<proteinExistence type="inferred from homology"/>
<keyword evidence="3" id="KW-0805">Transcription regulation</keyword>
<name>A0A0G2I0U0_9EURO</name>
<comment type="similarity">
    <text evidence="2">Belongs to the Mediator complex subunit 27 family.</text>
</comment>
<dbReference type="Proteomes" id="UP000034164">
    <property type="component" value="Unassembled WGS sequence"/>
</dbReference>
<dbReference type="AlphaFoldDB" id="A0A0G2I0U0"/>
<reference evidence="9" key="1">
    <citation type="journal article" date="2015" name="PLoS Genet.">
        <title>The dynamic genome and transcriptome of the human fungal pathogen Blastomyces and close relative Emmonsia.</title>
        <authorList>
            <person name="Munoz J.F."/>
            <person name="Gauthier G.M."/>
            <person name="Desjardins C.A."/>
            <person name="Gallo J.E."/>
            <person name="Holder J."/>
            <person name="Sullivan T.D."/>
            <person name="Marty A.J."/>
            <person name="Carmen J.C."/>
            <person name="Chen Z."/>
            <person name="Ding L."/>
            <person name="Gujja S."/>
            <person name="Magrini V."/>
            <person name="Misas E."/>
            <person name="Mitreva M."/>
            <person name="Priest M."/>
            <person name="Saif S."/>
            <person name="Whiston E.A."/>
            <person name="Young S."/>
            <person name="Zeng Q."/>
            <person name="Goldman W.E."/>
            <person name="Mardis E.R."/>
            <person name="Taylor J.W."/>
            <person name="McEwen J.G."/>
            <person name="Clay O.K."/>
            <person name="Klein B.S."/>
            <person name="Cuomo C.A."/>
        </authorList>
    </citation>
    <scope>NUCLEOTIDE SEQUENCE [LARGE SCALE GENOMIC DNA]</scope>
    <source>
        <strain evidence="9">UAMH 3008</strain>
    </source>
</reference>
<accession>A0A0G2I0U0</accession>
<comment type="caution">
    <text evidence="8">The sequence shown here is derived from an EMBL/GenBank/DDBJ whole genome shotgun (WGS) entry which is preliminary data.</text>
</comment>
<sequence>MDTHMGVSGNGATLSSSSAPAPTMWTATSGAGTGSNEQAKAVLFSSNEDWESERKLVTALSILQQMEAKIHGLRTLVPNRLLSPLISIVNPDARTPIPKSPQDMFEQLSQTARDGVAEVENFKSEWQNPDMMAIWDRIDQKLIESGGVYPPMTGMWERDYDNILKKLDREEQMEKDKKNRREEEEEKIRVASSESGWKDVIEEYKKKDGPITINVARTAENNGRFSVAIRKISLQFYVFQELYYGSKSPREWQVMIVPRGSTSKLETEILECIRSRDRKWDLPYLLDMLCSYADVKKTRCLNCHQLTDFNAQLPTFRKPTPIESADNKTTFIWNAYHPGCL</sequence>
<keyword evidence="4" id="KW-0804">Transcription</keyword>
<keyword evidence="6" id="KW-0175">Coiled coil</keyword>
<keyword evidence="5" id="KW-0539">Nucleus</keyword>